<dbReference type="Gene3D" id="3.90.550.50">
    <property type="match status" value="1"/>
</dbReference>
<dbReference type="Proteomes" id="UP001342314">
    <property type="component" value="Unassembled WGS sequence"/>
</dbReference>
<dbReference type="InterPro" id="IPR006740">
    <property type="entry name" value="DUF604"/>
</dbReference>
<sequence length="363" mass="41867">MSDLWTHWLVSRSVESAPPRCLILLSEEEKEEDVDNLRRVLRERQISCGIKRSSYERYEIRVLSMIREMRGYADEIGARVDWFIINDDDTFWLDVRAIRRMLSKYNPAKQYLPGMLFSRALFSAMESIWSECRELYESAYGGDEMLTSCAARAAGVDKREIMTEERGLHQFDVLGDTTGVLQGGLPVLSMHHFLGGGWAHLHGYSTPLTDMEQIQRLRDAAAFLGGNNMFQRYVFGDGKWLVVLGYSVTYFEEPLKPADLASMYTQEHTWYEDYRLAFADRRRIEERHDPAGRPAKQTFYIDSTDVLSANTAVFSFLQADSWDESLTQAERVRIQLFWDGDSPGPDVEQPPLSLPGFHSRQIR</sequence>
<evidence type="ECO:0000313" key="3">
    <source>
        <dbReference type="Proteomes" id="UP001342314"/>
    </source>
</evidence>
<dbReference type="EMBL" id="BQKY01000006">
    <property type="protein sequence ID" value="GJN90123.1"/>
    <property type="molecule type" value="Genomic_DNA"/>
</dbReference>
<name>A0AAV5GIS3_9BASI</name>
<keyword evidence="3" id="KW-1185">Reference proteome</keyword>
<comment type="caution">
    <text evidence="2">The sequence shown here is derived from an EMBL/GenBank/DDBJ whole genome shotgun (WGS) entry which is preliminary data.</text>
</comment>
<evidence type="ECO:0000256" key="1">
    <source>
        <dbReference type="SAM" id="MobiDB-lite"/>
    </source>
</evidence>
<dbReference type="Pfam" id="PF04646">
    <property type="entry name" value="DUF604"/>
    <property type="match status" value="1"/>
</dbReference>
<evidence type="ECO:0008006" key="4">
    <source>
        <dbReference type="Google" id="ProtNLM"/>
    </source>
</evidence>
<protein>
    <recommendedName>
        <fullName evidence="4">Glycosyltransferase family 31 protein</fullName>
    </recommendedName>
</protein>
<proteinExistence type="predicted"/>
<accession>A0AAV5GIS3</accession>
<feature type="region of interest" description="Disordered" evidence="1">
    <location>
        <begin position="341"/>
        <end position="363"/>
    </location>
</feature>
<organism evidence="2 3">
    <name type="scientific">Rhodotorula paludigena</name>
    <dbReference type="NCBI Taxonomy" id="86838"/>
    <lineage>
        <taxon>Eukaryota</taxon>
        <taxon>Fungi</taxon>
        <taxon>Dikarya</taxon>
        <taxon>Basidiomycota</taxon>
        <taxon>Pucciniomycotina</taxon>
        <taxon>Microbotryomycetes</taxon>
        <taxon>Sporidiobolales</taxon>
        <taxon>Sporidiobolaceae</taxon>
        <taxon>Rhodotorula</taxon>
    </lineage>
</organism>
<dbReference type="PANTHER" id="PTHR10811">
    <property type="entry name" value="FRINGE-RELATED"/>
    <property type="match status" value="1"/>
</dbReference>
<evidence type="ECO:0000313" key="2">
    <source>
        <dbReference type="EMBL" id="GJN90123.1"/>
    </source>
</evidence>
<dbReference type="AlphaFoldDB" id="A0AAV5GIS3"/>
<gene>
    <name evidence="2" type="ORF">Rhopal_003122-T1</name>
</gene>
<reference evidence="2 3" key="1">
    <citation type="submission" date="2021-12" db="EMBL/GenBank/DDBJ databases">
        <title>High titer production of polyol ester of fatty acids by Rhodotorula paludigena BS15 towards product separation-free biomass refinery.</title>
        <authorList>
            <person name="Mano J."/>
            <person name="Ono H."/>
            <person name="Tanaka T."/>
            <person name="Naito K."/>
            <person name="Sushida H."/>
            <person name="Ike M."/>
            <person name="Tokuyasu K."/>
            <person name="Kitaoka M."/>
        </authorList>
    </citation>
    <scope>NUCLEOTIDE SEQUENCE [LARGE SCALE GENOMIC DNA]</scope>
    <source>
        <strain evidence="2 3">BS15</strain>
    </source>
</reference>